<feature type="region of interest" description="Disordered" evidence="1">
    <location>
        <begin position="25"/>
        <end position="54"/>
    </location>
</feature>
<feature type="chain" id="PRO_5038955264" description="PsbP C-terminal domain-containing protein" evidence="2">
    <location>
        <begin position="28"/>
        <end position="234"/>
    </location>
</feature>
<accession>A0A9D1HIY4</accession>
<evidence type="ECO:0000256" key="2">
    <source>
        <dbReference type="SAM" id="SignalP"/>
    </source>
</evidence>
<feature type="signal peptide" evidence="2">
    <location>
        <begin position="1"/>
        <end position="27"/>
    </location>
</feature>
<evidence type="ECO:0000256" key="1">
    <source>
        <dbReference type="SAM" id="MobiDB-lite"/>
    </source>
</evidence>
<feature type="compositionally biased region" description="Acidic residues" evidence="1">
    <location>
        <begin position="45"/>
        <end position="54"/>
    </location>
</feature>
<evidence type="ECO:0000313" key="3">
    <source>
        <dbReference type="EMBL" id="HIU02997.1"/>
    </source>
</evidence>
<evidence type="ECO:0000313" key="4">
    <source>
        <dbReference type="Proteomes" id="UP000824164"/>
    </source>
</evidence>
<reference evidence="3" key="2">
    <citation type="journal article" date="2021" name="PeerJ">
        <title>Extensive microbial diversity within the chicken gut microbiome revealed by metagenomics and culture.</title>
        <authorList>
            <person name="Gilroy R."/>
            <person name="Ravi A."/>
            <person name="Getino M."/>
            <person name="Pursley I."/>
            <person name="Horton D.L."/>
            <person name="Alikhan N.F."/>
            <person name="Baker D."/>
            <person name="Gharbi K."/>
            <person name="Hall N."/>
            <person name="Watson M."/>
            <person name="Adriaenssens E.M."/>
            <person name="Foster-Nyarko E."/>
            <person name="Jarju S."/>
            <person name="Secka A."/>
            <person name="Antonio M."/>
            <person name="Oren A."/>
            <person name="Chaudhuri R.R."/>
            <person name="La Ragione R."/>
            <person name="Hildebrand F."/>
            <person name="Pallen M.J."/>
        </authorList>
    </citation>
    <scope>NUCLEOTIDE SEQUENCE</scope>
    <source>
        <strain evidence="3">CHK187-14744</strain>
    </source>
</reference>
<evidence type="ECO:0008006" key="5">
    <source>
        <dbReference type="Google" id="ProtNLM"/>
    </source>
</evidence>
<protein>
    <recommendedName>
        <fullName evidence="5">PsbP C-terminal domain-containing protein</fullName>
    </recommendedName>
</protein>
<dbReference type="EMBL" id="DVLT01000045">
    <property type="protein sequence ID" value="HIU02997.1"/>
    <property type="molecule type" value="Genomic_DNA"/>
</dbReference>
<organism evidence="3 4">
    <name type="scientific">Candidatus Onthocola gallistercoris</name>
    <dbReference type="NCBI Taxonomy" id="2840876"/>
    <lineage>
        <taxon>Bacteria</taxon>
        <taxon>Bacillati</taxon>
        <taxon>Bacillota</taxon>
        <taxon>Bacilli</taxon>
        <taxon>Candidatus Onthocola</taxon>
    </lineage>
</organism>
<dbReference type="PROSITE" id="PS51257">
    <property type="entry name" value="PROKAR_LIPOPROTEIN"/>
    <property type="match status" value="1"/>
</dbReference>
<reference evidence="3" key="1">
    <citation type="submission" date="2020-10" db="EMBL/GenBank/DDBJ databases">
        <authorList>
            <person name="Gilroy R."/>
        </authorList>
    </citation>
    <scope>NUCLEOTIDE SEQUENCE</scope>
    <source>
        <strain evidence="3">CHK187-14744</strain>
    </source>
</reference>
<feature type="compositionally biased region" description="Low complexity" evidence="1">
    <location>
        <begin position="30"/>
        <end position="44"/>
    </location>
</feature>
<proteinExistence type="predicted"/>
<sequence>MKKKLLTILLAAAVAAALYGCSSDDGADGQTQAATQAETQSAASEETESETEEETEAAYEQGTVSDTGYQSAWLNIQFTASADDVMATQEEIDSLLESGSEVIEENTGVDTSASATTTVTEMMVSRVDGVPSIQLMVEQLPMANMTEDQYLTSVQAQLEAVDMGYAFDDSFGTRQIAGQDYKVLSAEATYNGVDMIQEYAVRKQGDRMVAFVMTCTPDTQEDAENLYGQFTAIQ</sequence>
<comment type="caution">
    <text evidence="3">The sequence shown here is derived from an EMBL/GenBank/DDBJ whole genome shotgun (WGS) entry which is preliminary data.</text>
</comment>
<dbReference type="AlphaFoldDB" id="A0A9D1HIY4"/>
<gene>
    <name evidence="3" type="ORF">IAB63_07075</name>
</gene>
<keyword evidence="2" id="KW-0732">Signal</keyword>
<dbReference type="Proteomes" id="UP000824164">
    <property type="component" value="Unassembled WGS sequence"/>
</dbReference>
<name>A0A9D1HIY4_9FIRM</name>